<protein>
    <submittedName>
        <fullName evidence="2">Uncharacterized protein</fullName>
    </submittedName>
</protein>
<feature type="transmembrane region" description="Helical" evidence="1">
    <location>
        <begin position="87"/>
        <end position="108"/>
    </location>
</feature>
<feature type="transmembrane region" description="Helical" evidence="1">
    <location>
        <begin position="15"/>
        <end position="36"/>
    </location>
</feature>
<evidence type="ECO:0000313" key="2">
    <source>
        <dbReference type="EMBL" id="GBG34307.1"/>
    </source>
</evidence>
<reference evidence="2 3" key="1">
    <citation type="submission" date="2017-12" db="EMBL/GenBank/DDBJ databases">
        <title>Sequencing, de novo assembly and annotation of complete genome of a new Thraustochytrid species, strain FCC1311.</title>
        <authorList>
            <person name="Sedici K."/>
            <person name="Godart F."/>
            <person name="Aiese Cigliano R."/>
            <person name="Sanseverino W."/>
            <person name="Barakat M."/>
            <person name="Ortet P."/>
            <person name="Marechal E."/>
            <person name="Cagnac O."/>
            <person name="Amato A."/>
        </authorList>
    </citation>
    <scope>NUCLEOTIDE SEQUENCE [LARGE SCALE GENOMIC DNA]</scope>
</reference>
<dbReference type="EMBL" id="BEYU01000186">
    <property type="protein sequence ID" value="GBG34307.1"/>
    <property type="molecule type" value="Genomic_DNA"/>
</dbReference>
<proteinExistence type="predicted"/>
<dbReference type="InParanoid" id="A0A2R5GTV5"/>
<comment type="caution">
    <text evidence="2">The sequence shown here is derived from an EMBL/GenBank/DDBJ whole genome shotgun (WGS) entry which is preliminary data.</text>
</comment>
<evidence type="ECO:0000256" key="1">
    <source>
        <dbReference type="SAM" id="Phobius"/>
    </source>
</evidence>
<feature type="transmembrane region" description="Helical" evidence="1">
    <location>
        <begin position="120"/>
        <end position="137"/>
    </location>
</feature>
<dbReference type="AlphaFoldDB" id="A0A2R5GTV5"/>
<feature type="transmembrane region" description="Helical" evidence="1">
    <location>
        <begin position="60"/>
        <end position="80"/>
    </location>
</feature>
<keyword evidence="1" id="KW-0472">Membrane</keyword>
<accession>A0A2R5GTV5</accession>
<organism evidence="2 3">
    <name type="scientific">Hondaea fermentalgiana</name>
    <dbReference type="NCBI Taxonomy" id="2315210"/>
    <lineage>
        <taxon>Eukaryota</taxon>
        <taxon>Sar</taxon>
        <taxon>Stramenopiles</taxon>
        <taxon>Bigyra</taxon>
        <taxon>Labyrinthulomycetes</taxon>
        <taxon>Thraustochytrida</taxon>
        <taxon>Thraustochytriidae</taxon>
        <taxon>Hondaea</taxon>
    </lineage>
</organism>
<keyword evidence="1" id="KW-1133">Transmembrane helix</keyword>
<keyword evidence="3" id="KW-1185">Reference proteome</keyword>
<evidence type="ECO:0000313" key="3">
    <source>
        <dbReference type="Proteomes" id="UP000241890"/>
    </source>
</evidence>
<gene>
    <name evidence="2" type="ORF">FCC1311_105302</name>
</gene>
<keyword evidence="1" id="KW-0812">Transmembrane</keyword>
<dbReference type="Proteomes" id="UP000241890">
    <property type="component" value="Unassembled WGS sequence"/>
</dbReference>
<name>A0A2R5GTV5_9STRA</name>
<sequence length="159" mass="18379">MDAVRQIINAKSPPWWSVWVFEVVLGLCALGTTLYWGNLYVGNETCIECVPIGLSTFRFLHWPFFDMFMLFLYVATMIGLVRKWKFVYLAGTTLGFMFIFMGLLGFYGGFLRSEPTQQPFFLDAYFVGFGGLLLAYFHHWRAHWKSTSEALPTRKRGAI</sequence>